<name>A0A1H1SNG7_9FLAO</name>
<organism evidence="1 2">
    <name type="scientific">Winogradskyella sediminis</name>
    <dbReference type="NCBI Taxonomy" id="1382466"/>
    <lineage>
        <taxon>Bacteria</taxon>
        <taxon>Pseudomonadati</taxon>
        <taxon>Bacteroidota</taxon>
        <taxon>Flavobacteriia</taxon>
        <taxon>Flavobacteriales</taxon>
        <taxon>Flavobacteriaceae</taxon>
        <taxon>Winogradskyella</taxon>
    </lineage>
</organism>
<evidence type="ECO:0000313" key="2">
    <source>
        <dbReference type="Proteomes" id="UP000198963"/>
    </source>
</evidence>
<dbReference type="Proteomes" id="UP000198963">
    <property type="component" value="Chromosome I"/>
</dbReference>
<dbReference type="AlphaFoldDB" id="A0A1H1SNG7"/>
<proteinExistence type="predicted"/>
<reference evidence="1 2" key="1">
    <citation type="submission" date="2016-10" db="EMBL/GenBank/DDBJ databases">
        <authorList>
            <person name="Varghese N."/>
            <person name="Submissions S."/>
        </authorList>
    </citation>
    <scope>NUCLEOTIDE SEQUENCE [LARGE SCALE GENOMIC DNA]</scope>
    <source>
        <strain evidence="1 2">RHA_55</strain>
    </source>
</reference>
<accession>A0A1H1SNG7</accession>
<evidence type="ECO:0000313" key="1">
    <source>
        <dbReference type="EMBL" id="SDS49276.1"/>
    </source>
</evidence>
<gene>
    <name evidence="1" type="ORF">SAMN04489797_1718</name>
</gene>
<dbReference type="EMBL" id="LT629774">
    <property type="protein sequence ID" value="SDS49276.1"/>
    <property type="molecule type" value="Genomic_DNA"/>
</dbReference>
<protein>
    <submittedName>
        <fullName evidence="1">PD-(D/E)XK nuclease superfamily protein</fullName>
    </submittedName>
</protein>
<dbReference type="RefSeq" id="WP_092446155.1">
    <property type="nucleotide sequence ID" value="NZ_LT629774.1"/>
</dbReference>
<sequence>MEVFIYIADFELGKSQKTFQKYNLSNEAEIILNELSMVYFAVISQEQIDVKNFKLVFGVTSFNLGSGFIDSDGLYHYSLIIDKDAFNLSKNLYNIQNYLVRFYQLFLNELGFVKPQIIYNGNIRYLNQIKINSNKISENNFDLIVKSLMFNNYFDEEVLYKTSLPTDFSDFKNSFFESLKLLHGKIEKACKSILSFKHKSIRKYKTEHKVLSYSANSIIDDVSFDWLFQNLHVIENKRNFDSYDLKLQSKECKIKEMSQQVSNYSYNSYENRLILGYVKLYILKLNEHRKNLENKKILRSRYSGGFQEHLILKYNEIIDLYLRETVSYFNYFHNYFENVLKVYDPLLGFPKDSFSFLSLPHYKNCFELILLYNNLFSKDIKNNSVKSYLEIESFDKLFEVYVFYLIKDIVGMKFSNKYNFIYSGDNRNKLSGAYIFEKLTSGIGVTLYYENLPKEIELLTLFTTEDKKYNPDYVIELSINGYKEFIILDAKYKNYNNSERYRGDIKELTFKYLHGLGVVNNSHKVSGLYILYISEKEKFKRVLRKKFDILESENPILPSIAGISIDPKSFNFSNNYIESIINKHIEILKNRVSVE</sequence>
<keyword evidence="2" id="KW-1185">Reference proteome</keyword>